<feature type="region of interest" description="Disordered" evidence="2">
    <location>
        <begin position="168"/>
        <end position="212"/>
    </location>
</feature>
<evidence type="ECO:0000256" key="2">
    <source>
        <dbReference type="SAM" id="MobiDB-lite"/>
    </source>
</evidence>
<feature type="compositionally biased region" description="Polar residues" evidence="2">
    <location>
        <begin position="180"/>
        <end position="212"/>
    </location>
</feature>
<protein>
    <submittedName>
        <fullName evidence="4">Uncharacterized protein</fullName>
    </submittedName>
</protein>
<evidence type="ECO:0000256" key="1">
    <source>
        <dbReference type="SAM" id="Coils"/>
    </source>
</evidence>
<sequence>MGLKMRNVLVIHVLVLVLSLSQAKPEDKVQKPEVTKLEVVNLDEIEVEPNSEQSDVQRKRNTGYIYKPNRISSSARLRFQGHQSRSQIASKFPGQLSRPFTKYGPPSHSTSGPITQGYRAQQHRNKLQYHVNQQQSVNLDNGLMDQEVPSPIRNVDFVEVNPIASQNNEPFSMHTANYLPPQNQKLPAYSSTDNFVPQSSQSSLDHGTSSQNQNLVQTENHQISDAALFLSENAQAIQQLYGAPANNQDFAPNSDQFQDTGNQIQNLNSQFRGFESTSQSSQEFRNALPSYASGTLNPQETLEQIQSFEKDRLIVQLQQALAQAQTTPSPEAAARYAQNQASFIQNQELLKSISQQTKSQISTPQTVAFGSENTAFSQSPFLPGTTINPLKGFSFNYGVSTTTPITPTTTVAGMPITRPPQLPKSDGTTQVASSQPGSAAAGSPVGIPVYGGFMPTFIAGTNLVPSYSTSIFTSESIKPMQSSDTSPTHFGIPIPTEPSQKPAGLAPSIPATTTPSSTSSANRPGSVFTPVITPVTLPIQPIRPVATPLNPFATPLVTPLHSVLPANPTQVFLGLVILVCGSETLRHPLLMPPNKRGLSVTFPSHGSSSYSAPISSSVSSDLGGSSNGFSLGHTGLNLGGSGGFGHGYSLASTGGLGSGYLSSGPGHSSLSLQGVSLNGHSGQSTYSVPSVTGIGLGSGGGSNLIHQSKTGPVTFGSQSGSDGAGTSGSSSYSSAPIYASAAHGLSAYNSGGSSVNLPIVYGSSHGSSSSYSLPTQSISSSPFHSVTGGLIIASGSHDGSSSYSLPASGSSHGISALGSSSGSHGASPTYSHPISSGSQISALSSSSLSSGYSAPVSSGSYGSSSSHAGHSSSSSDSSSYELPVSSGSYSNSGSSSPSYVNYLPSHSSSGSSSSYSSPTVIYAAPSSSSSGYSGAGASYSTHSSSYASPSHSYSSPVVSHVGASSYTPTYLSSSGSYGTPTESHGAYSSVSPRYLGLATILLCLLSPAIFAQSRETKDPNNEPFLPIHPVYPYNPKLIKRGTEAESTSQLTPELYAPKVDAKDSYSSSYNNNDQRDPYYSNYDPYSKNDPPSSAYPSYYNDAYAYANLPYIVYNPYPTQYAVNPASYPSPSYPNYYYQPPYYYPHYFNHAPLSPLPPPSGVGYRDTSQDSTEAAENDKQNKDKLGAQPKENETSRDASASQFVDGGNYISGNLRDLDGQSSTYKIASPYNQLDVQAKGLPIPLPKTTYRVISVAGQPVGPDYPLPAPYVKVQQMEQLTSQTLANLLAQKQAGQSYENIRDVLSSANDGSYANQNAYTPNTPSYVTIPGARTKTGVTYVINVDGTAKVNGERTNPRDAPSQETSNKDTRYSSKVYLILGLLVTVACAEQRINLEDIERDNLKAENKAKNENIQTDETKYAVQSNQQQYQIPNQYSTLNSNSEPYIHPQDVKYSLPPEGYIQPSQYAVHEVQYKQPSQILPQQNIPSIQYYRGYQQQAEIPANGGASIAFESQKLSYQPELVVGNYIQSVQQKAATEKYTKAVNKEPVYLDVPVTQLLSYYPQLNINSPAGEKSAGLVQSPLHQSTNNVAQQISIPVYTPVYNQKQLVSSAKTSYSTVVPATFRTKASKGSAYTLPITSKKINLSTLLTTPVYVQPQQSPAKGKTLLHTQAYITPSQPRYVQQLVYTQPGIVYTDPAAAYSDFYARLPAYIEDNSLRGQVNQYQTQQQLYVTPTIVSEASKNVLQEQLSQDLPQNYVKVPEEPRTHFVPPQLPPQDFKSGITQLEPVPFEDEQSLPVQAQSVSVQDQSLSTEPRSLLDTYIPSKVIAAQDTARYRERPIKLEGGFLPSKVNFALKKRKSE</sequence>
<feature type="coiled-coil region" evidence="1">
    <location>
        <begin position="1383"/>
        <end position="1417"/>
    </location>
</feature>
<keyword evidence="5" id="KW-1185">Reference proteome</keyword>
<feature type="chain" id="PRO_5005290698" evidence="3">
    <location>
        <begin position="24"/>
        <end position="1858"/>
    </location>
</feature>
<feature type="compositionally biased region" description="Basic and acidic residues" evidence="2">
    <location>
        <begin position="1175"/>
        <end position="1195"/>
    </location>
</feature>
<feature type="region of interest" description="Disordered" evidence="2">
    <location>
        <begin position="814"/>
        <end position="833"/>
    </location>
</feature>
<feature type="region of interest" description="Disordered" evidence="2">
    <location>
        <begin position="1157"/>
        <end position="1203"/>
    </location>
</feature>
<feature type="region of interest" description="Disordered" evidence="2">
    <location>
        <begin position="408"/>
        <end position="441"/>
    </location>
</feature>
<name>A0A0J7L354_LASNI</name>
<feature type="compositionally biased region" description="Low complexity" evidence="2">
    <location>
        <begin position="506"/>
        <end position="521"/>
    </location>
</feature>
<comment type="caution">
    <text evidence="4">The sequence shown here is derived from an EMBL/GenBank/DDBJ whole genome shotgun (WGS) entry which is preliminary data.</text>
</comment>
<proteinExistence type="predicted"/>
<dbReference type="STRING" id="67767.A0A0J7L354"/>
<feature type="compositionally biased region" description="Low complexity" evidence="2">
    <location>
        <begin position="430"/>
        <end position="441"/>
    </location>
</feature>
<evidence type="ECO:0000256" key="3">
    <source>
        <dbReference type="SAM" id="SignalP"/>
    </source>
</evidence>
<gene>
    <name evidence="4" type="ORF">RF55_2613</name>
</gene>
<dbReference type="OrthoDB" id="7694545at2759"/>
<feature type="region of interest" description="Disordered" evidence="2">
    <location>
        <begin position="859"/>
        <end position="894"/>
    </location>
</feature>
<feature type="region of interest" description="Disordered" evidence="2">
    <location>
        <begin position="707"/>
        <end position="728"/>
    </location>
</feature>
<dbReference type="EMBL" id="LBMM01001010">
    <property type="protein sequence ID" value="KMQ97073.1"/>
    <property type="molecule type" value="Genomic_DNA"/>
</dbReference>
<evidence type="ECO:0000313" key="4">
    <source>
        <dbReference type="EMBL" id="KMQ97073.1"/>
    </source>
</evidence>
<feature type="compositionally biased region" description="Low complexity" evidence="2">
    <location>
        <begin position="814"/>
        <end position="827"/>
    </location>
</feature>
<keyword evidence="1" id="KW-0175">Coiled coil</keyword>
<evidence type="ECO:0000313" key="5">
    <source>
        <dbReference type="Proteomes" id="UP000036403"/>
    </source>
</evidence>
<organism evidence="4 5">
    <name type="scientific">Lasius niger</name>
    <name type="common">Black garden ant</name>
    <dbReference type="NCBI Taxonomy" id="67767"/>
    <lineage>
        <taxon>Eukaryota</taxon>
        <taxon>Metazoa</taxon>
        <taxon>Ecdysozoa</taxon>
        <taxon>Arthropoda</taxon>
        <taxon>Hexapoda</taxon>
        <taxon>Insecta</taxon>
        <taxon>Pterygota</taxon>
        <taxon>Neoptera</taxon>
        <taxon>Endopterygota</taxon>
        <taxon>Hymenoptera</taxon>
        <taxon>Apocrita</taxon>
        <taxon>Aculeata</taxon>
        <taxon>Formicoidea</taxon>
        <taxon>Formicidae</taxon>
        <taxon>Formicinae</taxon>
        <taxon>Lasius</taxon>
        <taxon>Lasius</taxon>
    </lineage>
</organism>
<dbReference type="Proteomes" id="UP000036403">
    <property type="component" value="Unassembled WGS sequence"/>
</dbReference>
<reference evidence="4 5" key="1">
    <citation type="submission" date="2015-04" db="EMBL/GenBank/DDBJ databases">
        <title>Lasius niger genome sequencing.</title>
        <authorList>
            <person name="Konorov E.A."/>
            <person name="Nikitin M.A."/>
            <person name="Kirill M.V."/>
            <person name="Chang P."/>
        </authorList>
    </citation>
    <scope>NUCLEOTIDE SEQUENCE [LARGE SCALE GENOMIC DNA]</scope>
    <source>
        <tissue evidence="4">Whole</tissue>
    </source>
</reference>
<feature type="compositionally biased region" description="Polar residues" evidence="2">
    <location>
        <begin position="478"/>
        <end position="488"/>
    </location>
</feature>
<feature type="region of interest" description="Disordered" evidence="2">
    <location>
        <begin position="1061"/>
        <end position="1086"/>
    </location>
</feature>
<feature type="signal peptide" evidence="3">
    <location>
        <begin position="1"/>
        <end position="23"/>
    </location>
</feature>
<dbReference type="PaxDb" id="67767-A0A0J7L354"/>
<feature type="region of interest" description="Disordered" evidence="2">
    <location>
        <begin position="1346"/>
        <end position="1366"/>
    </location>
</feature>
<accession>A0A0J7L354</accession>
<keyword evidence="3" id="KW-0732">Signal</keyword>
<feature type="region of interest" description="Disordered" evidence="2">
    <location>
        <begin position="478"/>
        <end position="525"/>
    </location>
</feature>